<evidence type="ECO:0000313" key="3">
    <source>
        <dbReference type="Proteomes" id="UP000283805"/>
    </source>
</evidence>
<sequence>MDDHQQRVAEFVERYDLETPPEYRLLDLVSEVGELAKDANESTGYGSDPDDLEINSDEIGDALFALLALADSLEIDAGAALEEALAKYEDRLSESESPSSGE</sequence>
<dbReference type="CDD" id="cd11523">
    <property type="entry name" value="NTP-PPase"/>
    <property type="match status" value="1"/>
</dbReference>
<reference evidence="2 3" key="1">
    <citation type="submission" date="2018-09" db="EMBL/GenBank/DDBJ databases">
        <title>Genomic Encyclopedia of Archaeal and Bacterial Type Strains, Phase II (KMG-II): from individual species to whole genera.</title>
        <authorList>
            <person name="Goeker M."/>
        </authorList>
    </citation>
    <scope>NUCLEOTIDE SEQUENCE [LARGE SCALE GENOMIC DNA]</scope>
    <source>
        <strain evidence="2 3">DSM 13151</strain>
    </source>
</reference>
<keyword evidence="3" id="KW-1185">Reference proteome</keyword>
<dbReference type="GO" id="GO:0016787">
    <property type="term" value="F:hydrolase activity"/>
    <property type="evidence" value="ECO:0007669"/>
    <property type="project" value="UniProtKB-KW"/>
</dbReference>
<dbReference type="EMBL" id="RAPO01000003">
    <property type="protein sequence ID" value="RKD94015.1"/>
    <property type="molecule type" value="Genomic_DNA"/>
</dbReference>
<protein>
    <submittedName>
        <fullName evidence="2">NTP pyrophosphatase (Non-canonical NTP hydrolase)</fullName>
    </submittedName>
</protein>
<dbReference type="Gene3D" id="1.10.287.1080">
    <property type="entry name" value="MazG-like"/>
    <property type="match status" value="1"/>
</dbReference>
<gene>
    <name evidence="2" type="ORF">ATJ93_3650</name>
</gene>
<organism evidence="2 3">
    <name type="scientific">Halopiger aswanensis</name>
    <dbReference type="NCBI Taxonomy" id="148449"/>
    <lineage>
        <taxon>Archaea</taxon>
        <taxon>Methanobacteriati</taxon>
        <taxon>Methanobacteriota</taxon>
        <taxon>Stenosarchaea group</taxon>
        <taxon>Halobacteria</taxon>
        <taxon>Halobacteriales</taxon>
        <taxon>Natrialbaceae</taxon>
        <taxon>Halopiger</taxon>
    </lineage>
</organism>
<name>A0A3R7GHK9_9EURY</name>
<feature type="domain" description="NTP pyrophosphohydrolase MazG-like" evidence="1">
    <location>
        <begin position="25"/>
        <end position="91"/>
    </location>
</feature>
<dbReference type="Proteomes" id="UP000283805">
    <property type="component" value="Unassembled WGS sequence"/>
</dbReference>
<keyword evidence="2" id="KW-0378">Hydrolase</keyword>
<comment type="caution">
    <text evidence="2">The sequence shown here is derived from an EMBL/GenBank/DDBJ whole genome shotgun (WGS) entry which is preliminary data.</text>
</comment>
<dbReference type="InterPro" id="IPR004518">
    <property type="entry name" value="MazG-like_dom"/>
</dbReference>
<proteinExistence type="predicted"/>
<evidence type="ECO:0000259" key="1">
    <source>
        <dbReference type="Pfam" id="PF03819"/>
    </source>
</evidence>
<dbReference type="OrthoDB" id="85269at2157"/>
<dbReference type="RefSeq" id="WP_120245983.1">
    <property type="nucleotide sequence ID" value="NZ_RAPO01000003.1"/>
</dbReference>
<dbReference type="SUPFAM" id="SSF101386">
    <property type="entry name" value="all-alpha NTP pyrophosphatases"/>
    <property type="match status" value="1"/>
</dbReference>
<evidence type="ECO:0000313" key="2">
    <source>
        <dbReference type="EMBL" id="RKD94015.1"/>
    </source>
</evidence>
<accession>A0A3R7GHK9</accession>
<dbReference type="AlphaFoldDB" id="A0A3R7GHK9"/>
<dbReference type="Pfam" id="PF03819">
    <property type="entry name" value="MazG"/>
    <property type="match status" value="1"/>
</dbReference>